<dbReference type="Proteomes" id="UP000662904">
    <property type="component" value="Chromosome"/>
</dbReference>
<dbReference type="InterPro" id="IPR036267">
    <property type="entry name" value="RuvA_C_sf"/>
</dbReference>
<dbReference type="InterPro" id="IPR011114">
    <property type="entry name" value="RuvA_C"/>
</dbReference>
<dbReference type="SMART" id="SM00278">
    <property type="entry name" value="HhH1"/>
    <property type="match status" value="2"/>
</dbReference>
<dbReference type="InterPro" id="IPR013849">
    <property type="entry name" value="DNA_helicase_Holl-junc_RuvA_I"/>
</dbReference>
<sequence length="199" mass="21884">MLSYLKGTLQFASENYIILDVNDIGFKIHIPRSSLNKLPAVGERLKILTYLHIKEEELTLYGFLTPSELKIFELMLTVTGIGPKGAIAALSTLSPQKLQECFLTEDVKTLTSIPGFGQKTAKRIIFELKDKIARTDASALLLEDKAGGSFQEAIKVLEALGYSPAESAAIIKEINIDLEKTSVEAIVKQVLKKMGSQNK</sequence>
<dbReference type="HAMAP" id="MF_00031">
    <property type="entry name" value="DNA_HJ_migration_RuvA"/>
    <property type="match status" value="1"/>
</dbReference>
<dbReference type="InterPro" id="IPR000085">
    <property type="entry name" value="RuvA"/>
</dbReference>
<dbReference type="GO" id="GO:0048476">
    <property type="term" value="C:Holliday junction resolvase complex"/>
    <property type="evidence" value="ECO:0007669"/>
    <property type="project" value="UniProtKB-UniRule"/>
</dbReference>
<dbReference type="GO" id="GO:0006310">
    <property type="term" value="P:DNA recombination"/>
    <property type="evidence" value="ECO:0007669"/>
    <property type="project" value="UniProtKB-UniRule"/>
</dbReference>
<keyword evidence="4 6" id="KW-0233">DNA recombination</keyword>
<comment type="similarity">
    <text evidence="6">Belongs to the RuvA family.</text>
</comment>
<dbReference type="SUPFAM" id="SSF47781">
    <property type="entry name" value="RuvA domain 2-like"/>
    <property type="match status" value="1"/>
</dbReference>
<comment type="domain">
    <text evidence="6">Has three domains with a flexible linker between the domains II and III and assumes an 'L' shape. Domain III is highly mobile and contacts RuvB.</text>
</comment>
<dbReference type="EMBL" id="CP059066">
    <property type="protein sequence ID" value="QSQ09971.1"/>
    <property type="molecule type" value="Genomic_DNA"/>
</dbReference>
<dbReference type="GO" id="GO:0005524">
    <property type="term" value="F:ATP binding"/>
    <property type="evidence" value="ECO:0007669"/>
    <property type="project" value="InterPro"/>
</dbReference>
<proteinExistence type="inferred from homology"/>
<dbReference type="Gene3D" id="2.40.50.140">
    <property type="entry name" value="Nucleic acid-binding proteins"/>
    <property type="match status" value="1"/>
</dbReference>
<comment type="function">
    <text evidence="6">The RuvA-RuvB-RuvC complex processes Holliday junction (HJ) DNA during genetic recombination and DNA repair, while the RuvA-RuvB complex plays an important role in the rescue of blocked DNA replication forks via replication fork reversal (RFR). RuvA specifically binds to HJ cruciform DNA, conferring on it an open structure. The RuvB hexamer acts as an ATP-dependent pump, pulling dsDNA into and through the RuvAB complex. HJ branch migration allows RuvC to scan DNA until it finds its consensus sequence, where it cleaves and resolves the cruciform DNA.</text>
</comment>
<name>A0A8A0RNJ8_9FIRM</name>
<feature type="domain" description="Helix-hairpin-helix DNA-binding motif class 1" evidence="7">
    <location>
        <begin position="73"/>
        <end position="92"/>
    </location>
</feature>
<dbReference type="Gene3D" id="1.10.150.20">
    <property type="entry name" value="5' to 3' exonuclease, C-terminal subdomain"/>
    <property type="match status" value="1"/>
</dbReference>
<dbReference type="GO" id="GO:0000400">
    <property type="term" value="F:four-way junction DNA binding"/>
    <property type="evidence" value="ECO:0007669"/>
    <property type="project" value="UniProtKB-UniRule"/>
</dbReference>
<accession>A0A8A0RNJ8</accession>
<dbReference type="Pfam" id="PF07499">
    <property type="entry name" value="RuvA_C"/>
    <property type="match status" value="1"/>
</dbReference>
<dbReference type="InterPro" id="IPR003583">
    <property type="entry name" value="Hlx-hairpin-Hlx_DNA-bd_motif"/>
</dbReference>
<feature type="region of interest" description="Domain I" evidence="6">
    <location>
        <begin position="1"/>
        <end position="64"/>
    </location>
</feature>
<dbReference type="GO" id="GO:0009378">
    <property type="term" value="F:four-way junction helicase activity"/>
    <property type="evidence" value="ECO:0007669"/>
    <property type="project" value="InterPro"/>
</dbReference>
<dbReference type="GO" id="GO:0009379">
    <property type="term" value="C:Holliday junction helicase complex"/>
    <property type="evidence" value="ECO:0007669"/>
    <property type="project" value="InterPro"/>
</dbReference>
<dbReference type="InterPro" id="IPR010994">
    <property type="entry name" value="RuvA_2-like"/>
</dbReference>
<comment type="subunit">
    <text evidence="6">Homotetramer. Forms an RuvA(8)-RuvB(12)-Holliday junction (HJ) complex. HJ DNA is sandwiched between 2 RuvA tetramers; dsDNA enters through RuvA and exits via RuvB. An RuvB hexamer assembles on each DNA strand where it exits the tetramer. Each RuvB hexamer is contacted by two RuvA subunits (via domain III) on 2 adjacent RuvB subunits; this complex drives branch migration. In the full resolvosome a probable DNA-RuvA(4)-RuvB(12)-RuvC(2) complex forms which resolves the HJ.</text>
</comment>
<evidence type="ECO:0000256" key="1">
    <source>
        <dbReference type="ARBA" id="ARBA00022490"/>
    </source>
</evidence>
<dbReference type="GO" id="GO:0006281">
    <property type="term" value="P:DNA repair"/>
    <property type="evidence" value="ECO:0007669"/>
    <property type="project" value="UniProtKB-UniRule"/>
</dbReference>
<dbReference type="Pfam" id="PF14520">
    <property type="entry name" value="HHH_5"/>
    <property type="match status" value="1"/>
</dbReference>
<keyword evidence="8" id="KW-0547">Nucleotide-binding</keyword>
<keyword evidence="9" id="KW-1185">Reference proteome</keyword>
<evidence type="ECO:0000259" key="7">
    <source>
        <dbReference type="SMART" id="SM00278"/>
    </source>
</evidence>
<keyword evidence="1 6" id="KW-0963">Cytoplasm</keyword>
<dbReference type="NCBIfam" id="TIGR00084">
    <property type="entry name" value="ruvA"/>
    <property type="match status" value="1"/>
</dbReference>
<evidence type="ECO:0000256" key="6">
    <source>
        <dbReference type="HAMAP-Rule" id="MF_00031"/>
    </source>
</evidence>
<gene>
    <name evidence="6 8" type="primary">ruvA</name>
    <name evidence="8" type="ORF">H0A61_02363</name>
</gene>
<keyword evidence="8" id="KW-0067">ATP-binding</keyword>
<protein>
    <recommendedName>
        <fullName evidence="6">Holliday junction branch migration complex subunit RuvA</fullName>
    </recommendedName>
</protein>
<feature type="region of interest" description="Domain III" evidence="6">
    <location>
        <begin position="150"/>
        <end position="199"/>
    </location>
</feature>
<dbReference type="GO" id="GO:0005737">
    <property type="term" value="C:cytoplasm"/>
    <property type="evidence" value="ECO:0007669"/>
    <property type="project" value="UniProtKB-SubCell"/>
</dbReference>
<evidence type="ECO:0000256" key="4">
    <source>
        <dbReference type="ARBA" id="ARBA00023172"/>
    </source>
</evidence>
<evidence type="ECO:0000256" key="2">
    <source>
        <dbReference type="ARBA" id="ARBA00022763"/>
    </source>
</evidence>
<dbReference type="Gene3D" id="1.10.8.10">
    <property type="entry name" value="DNA helicase RuvA subunit, C-terminal domain"/>
    <property type="match status" value="1"/>
</dbReference>
<keyword evidence="8" id="KW-0347">Helicase</keyword>
<dbReference type="InterPro" id="IPR012340">
    <property type="entry name" value="NA-bd_OB-fold"/>
</dbReference>
<keyword evidence="3 6" id="KW-0238">DNA-binding</keyword>
<dbReference type="GO" id="GO:0016787">
    <property type="term" value="F:hydrolase activity"/>
    <property type="evidence" value="ECO:0007669"/>
    <property type="project" value="UniProtKB-KW"/>
</dbReference>
<dbReference type="SUPFAM" id="SSF46929">
    <property type="entry name" value="DNA helicase RuvA subunit, C-terminal domain"/>
    <property type="match status" value="1"/>
</dbReference>
<evidence type="ECO:0000256" key="3">
    <source>
        <dbReference type="ARBA" id="ARBA00023125"/>
    </source>
</evidence>
<evidence type="ECO:0000256" key="5">
    <source>
        <dbReference type="ARBA" id="ARBA00023204"/>
    </source>
</evidence>
<comment type="caution">
    <text evidence="6">Lacks conserved residue(s) required for the propagation of feature annotation.</text>
</comment>
<organism evidence="8 9">
    <name type="scientific">Koleobacter methoxysyntrophicus</name>
    <dbReference type="NCBI Taxonomy" id="2751313"/>
    <lineage>
        <taxon>Bacteria</taxon>
        <taxon>Bacillati</taxon>
        <taxon>Bacillota</taxon>
        <taxon>Clostridia</taxon>
        <taxon>Koleobacterales</taxon>
        <taxon>Koleobacteraceae</taxon>
        <taxon>Koleobacter</taxon>
    </lineage>
</organism>
<keyword evidence="5 6" id="KW-0234">DNA repair</keyword>
<dbReference type="RefSeq" id="WP_206707299.1">
    <property type="nucleotide sequence ID" value="NZ_CP059066.1"/>
</dbReference>
<feature type="domain" description="Helix-hairpin-helix DNA-binding motif class 1" evidence="7">
    <location>
        <begin position="108"/>
        <end position="127"/>
    </location>
</feature>
<dbReference type="CDD" id="cd14332">
    <property type="entry name" value="UBA_RuvA_C"/>
    <property type="match status" value="1"/>
</dbReference>
<keyword evidence="8" id="KW-0378">Hydrolase</keyword>
<comment type="subcellular location">
    <subcellularLocation>
        <location evidence="6">Cytoplasm</location>
    </subcellularLocation>
</comment>
<keyword evidence="2 6" id="KW-0227">DNA damage</keyword>
<reference evidence="8" key="1">
    <citation type="submission" date="2020-07" db="EMBL/GenBank/DDBJ databases">
        <title>Koleobacter methoxysyntrophicus gen. nov., sp. nov., a novel anaerobic bacterium isolated from deep subsurface oil field and proposal of Koleobacterales ord. nov. in the phylum Firmicutes.</title>
        <authorList>
            <person name="Sakamoto S."/>
            <person name="Tamaki H."/>
        </authorList>
    </citation>
    <scope>NUCLEOTIDE SEQUENCE</scope>
    <source>
        <strain evidence="8">NRmbB1</strain>
    </source>
</reference>
<dbReference type="SUPFAM" id="SSF50249">
    <property type="entry name" value="Nucleic acid-binding proteins"/>
    <property type="match status" value="1"/>
</dbReference>
<evidence type="ECO:0000313" key="9">
    <source>
        <dbReference type="Proteomes" id="UP000662904"/>
    </source>
</evidence>
<dbReference type="AlphaFoldDB" id="A0A8A0RNJ8"/>
<evidence type="ECO:0000313" key="8">
    <source>
        <dbReference type="EMBL" id="QSQ09971.1"/>
    </source>
</evidence>
<dbReference type="KEGG" id="kme:H0A61_02363"/>
<dbReference type="Pfam" id="PF01330">
    <property type="entry name" value="RuvA_N"/>
    <property type="match status" value="1"/>
</dbReference>